<accession>E2C5S7</accession>
<dbReference type="Proteomes" id="UP000008237">
    <property type="component" value="Unassembled WGS sequence"/>
</dbReference>
<name>E2C5S7_HARSA</name>
<dbReference type="AlphaFoldDB" id="E2C5S7"/>
<evidence type="ECO:0000313" key="2">
    <source>
        <dbReference type="EMBL" id="EFN76711.1"/>
    </source>
</evidence>
<reference evidence="2 3" key="1">
    <citation type="journal article" date="2010" name="Science">
        <title>Genomic comparison of the ants Camponotus floridanus and Harpegnathos saltator.</title>
        <authorList>
            <person name="Bonasio R."/>
            <person name="Zhang G."/>
            <person name="Ye C."/>
            <person name="Mutti N.S."/>
            <person name="Fang X."/>
            <person name="Qin N."/>
            <person name="Donahue G."/>
            <person name="Yang P."/>
            <person name="Li Q."/>
            <person name="Li C."/>
            <person name="Zhang P."/>
            <person name="Huang Z."/>
            <person name="Berger S.L."/>
            <person name="Reinberg D."/>
            <person name="Wang J."/>
            <person name="Liebig J."/>
        </authorList>
    </citation>
    <scope>NUCLEOTIDE SEQUENCE [LARGE SCALE GENOMIC DNA]</scope>
    <source>
        <strain evidence="2 3">R22 G/1</strain>
    </source>
</reference>
<proteinExistence type="predicted"/>
<organism evidence="3">
    <name type="scientific">Harpegnathos saltator</name>
    <name type="common">Jerdon's jumping ant</name>
    <dbReference type="NCBI Taxonomy" id="610380"/>
    <lineage>
        <taxon>Eukaryota</taxon>
        <taxon>Metazoa</taxon>
        <taxon>Ecdysozoa</taxon>
        <taxon>Arthropoda</taxon>
        <taxon>Hexapoda</taxon>
        <taxon>Insecta</taxon>
        <taxon>Pterygota</taxon>
        <taxon>Neoptera</taxon>
        <taxon>Endopterygota</taxon>
        <taxon>Hymenoptera</taxon>
        <taxon>Apocrita</taxon>
        <taxon>Aculeata</taxon>
        <taxon>Formicoidea</taxon>
        <taxon>Formicidae</taxon>
        <taxon>Ponerinae</taxon>
        <taxon>Ponerini</taxon>
        <taxon>Harpegnathos</taxon>
    </lineage>
</organism>
<protein>
    <submittedName>
        <fullName evidence="2">Uncharacterized protein</fullName>
    </submittedName>
</protein>
<feature type="region of interest" description="Disordered" evidence="1">
    <location>
        <begin position="19"/>
        <end position="64"/>
    </location>
</feature>
<evidence type="ECO:0000313" key="3">
    <source>
        <dbReference type="Proteomes" id="UP000008237"/>
    </source>
</evidence>
<evidence type="ECO:0000256" key="1">
    <source>
        <dbReference type="SAM" id="MobiDB-lite"/>
    </source>
</evidence>
<dbReference type="InParanoid" id="E2C5S7"/>
<sequence>MAMLDQTLYEWYLEKMTKMESTSSGVRNEREEDARGGEIDQGMCSSGDLTSNTSSGDSSTNEIGLSSKRDLYNITIDRDEANDEDTAVICNEPTETNAGDDHTEEIREGSKVTEQRAVSGSVAPILEVIQVWNNPAQAAKMKKKLENTMEIPVKKHDDGELAKQLRRRLSFDTWKQGKNLIYRGLLKEAEKRKQQELREKICEIERKKAYARILRDKETQQRTETLVKRLQTIHQMDMLQREIEERRVMNAQAFDAWKRQKDMKSRRAKLIIEDASHYQPKRSAGPTPAILTERPSARFNLWLDCLNSVLHKKHWRERLHSVRPSYCQPSY</sequence>
<keyword evidence="3" id="KW-1185">Reference proteome</keyword>
<dbReference type="EMBL" id="GL452801">
    <property type="protein sequence ID" value="EFN76711.1"/>
    <property type="molecule type" value="Genomic_DNA"/>
</dbReference>
<feature type="compositionally biased region" description="Low complexity" evidence="1">
    <location>
        <begin position="45"/>
        <end position="61"/>
    </location>
</feature>
<feature type="compositionally biased region" description="Basic and acidic residues" evidence="1">
    <location>
        <begin position="27"/>
        <end position="38"/>
    </location>
</feature>
<gene>
    <name evidence="2" type="ORF">EAI_05080</name>
</gene>